<evidence type="ECO:0000256" key="4">
    <source>
        <dbReference type="ARBA" id="ARBA00022801"/>
    </source>
</evidence>
<evidence type="ECO:0000256" key="2">
    <source>
        <dbReference type="ARBA" id="ARBA00006285"/>
    </source>
</evidence>
<dbReference type="InterPro" id="IPR015883">
    <property type="entry name" value="Glyco_hydro_20_cat"/>
</dbReference>
<keyword evidence="5" id="KW-1133">Transmembrane helix</keyword>
<dbReference type="SUPFAM" id="SSF51445">
    <property type="entry name" value="(Trans)glycosidases"/>
    <property type="match status" value="1"/>
</dbReference>
<dbReference type="Pfam" id="PF00728">
    <property type="entry name" value="Glyco_hydro_20"/>
    <property type="match status" value="1"/>
</dbReference>
<feature type="domain" description="Glycoside hydrolase family 20 catalytic" evidence="6">
    <location>
        <begin position="154"/>
        <end position="300"/>
    </location>
</feature>
<keyword evidence="5" id="KW-0812">Transmembrane</keyword>
<proteinExistence type="inferred from homology"/>
<dbReference type="PANTHER" id="PTHR21040:SF5">
    <property type="entry name" value="BETA-N-ACETYLHEXOSAMINIDASE"/>
    <property type="match status" value="1"/>
</dbReference>
<dbReference type="GO" id="GO:0004563">
    <property type="term" value="F:beta-N-acetylhexosaminidase activity"/>
    <property type="evidence" value="ECO:0007669"/>
    <property type="project" value="UniProtKB-EC"/>
</dbReference>
<dbReference type="CDD" id="cd06565">
    <property type="entry name" value="GH20_GcnA-like"/>
    <property type="match status" value="1"/>
</dbReference>
<keyword evidence="4" id="KW-0378">Hydrolase</keyword>
<dbReference type="Gene3D" id="3.20.20.80">
    <property type="entry name" value="Glycosidases"/>
    <property type="match status" value="1"/>
</dbReference>
<dbReference type="Proteomes" id="UP001187315">
    <property type="component" value="Unassembled WGS sequence"/>
</dbReference>
<dbReference type="InterPro" id="IPR017853">
    <property type="entry name" value="GH"/>
</dbReference>
<dbReference type="EMBL" id="JAVHJS010000018">
    <property type="protein sequence ID" value="KAK2829370.1"/>
    <property type="molecule type" value="Genomic_DNA"/>
</dbReference>
<evidence type="ECO:0000256" key="3">
    <source>
        <dbReference type="ARBA" id="ARBA00012663"/>
    </source>
</evidence>
<comment type="catalytic activity">
    <reaction evidence="1">
        <text>Hydrolysis of terminal non-reducing N-acetyl-D-hexosamine residues in N-acetyl-beta-D-hexosaminides.</text>
        <dbReference type="EC" id="3.2.1.52"/>
    </reaction>
</comment>
<evidence type="ECO:0000313" key="7">
    <source>
        <dbReference type="EMBL" id="KAK2829370.1"/>
    </source>
</evidence>
<gene>
    <name evidence="7" type="ORF">Q7C36_017360</name>
</gene>
<comment type="similarity">
    <text evidence="2">Belongs to the glycosyl hydrolase 20 family.</text>
</comment>
<evidence type="ECO:0000256" key="1">
    <source>
        <dbReference type="ARBA" id="ARBA00001231"/>
    </source>
</evidence>
<keyword evidence="5" id="KW-0472">Membrane</keyword>
<name>A0AA88M4B9_TACVA</name>
<keyword evidence="8" id="KW-1185">Reference proteome</keyword>
<evidence type="ECO:0000256" key="5">
    <source>
        <dbReference type="SAM" id="Phobius"/>
    </source>
</evidence>
<protein>
    <recommendedName>
        <fullName evidence="3">beta-N-acetylhexosaminidase</fullName>
        <ecNumber evidence="3">3.2.1.52</ecNumber>
    </recommendedName>
</protein>
<dbReference type="EC" id="3.2.1.52" evidence="3"/>
<evidence type="ECO:0000313" key="8">
    <source>
        <dbReference type="Proteomes" id="UP001187315"/>
    </source>
</evidence>
<dbReference type="AlphaFoldDB" id="A0AA88M4B9"/>
<feature type="transmembrane region" description="Helical" evidence="5">
    <location>
        <begin position="12"/>
        <end position="29"/>
    </location>
</feature>
<dbReference type="GO" id="GO:0005975">
    <property type="term" value="P:carbohydrate metabolic process"/>
    <property type="evidence" value="ECO:0007669"/>
    <property type="project" value="InterPro"/>
</dbReference>
<accession>A0AA88M4B9</accession>
<reference evidence="7" key="1">
    <citation type="submission" date="2023-08" db="EMBL/GenBank/DDBJ databases">
        <title>Pelteobagrus vachellii genome.</title>
        <authorList>
            <person name="Liu H."/>
        </authorList>
    </citation>
    <scope>NUCLEOTIDE SEQUENCE</scope>
    <source>
        <strain evidence="7">PRFRI_2022a</strain>
        <tissue evidence="7">Muscle</tissue>
    </source>
</reference>
<evidence type="ECO:0000259" key="6">
    <source>
        <dbReference type="Pfam" id="PF00728"/>
    </source>
</evidence>
<comment type="caution">
    <text evidence="7">The sequence shown here is derived from an EMBL/GenBank/DDBJ whole genome shotgun (WGS) entry which is preliminary data.</text>
</comment>
<sequence length="582" mass="66470">MINRVMDYKTLIRLLIGCLAVFGAARLYFSQIPESGVFARKTMHISSPGKFWQTDGIGEPTMLDVNPSLQTIMKKPKNYKNVKNPKLRVLGSLKAKARLHTGPLNVVHLDLKGAAPKVTYFQKLFPLISSLGANGILMEYEDMFPYEGKLGILRSSYSYSEDDIEEIKSLANLYNLELIPLVQVFGHLEFVLKHGQFFDLREVYDFPNSLNPSHPESLQLIEEMLTQVLMKHPQTKWFHIGADEVYGLGESKDSKKWMKQNNRSEGNLFLSHVTKVCQFLTELSPGIKPIFWEDMLRKLGPNLIIESGLPSIASPVIWNYGAEINLSQIGQLLSNYQKAGFQNVWFASAFKGASGVDQRWTPLNLHLQNHLAWIKVMASMSKYPSLKLDGIALTGWQRYEHHTVLCELLPVAIPSLAICLNTLKYGSFNRTAENEVEKLLGCKVDLNANSCNGNLSFPGSEVYKMVKKIHNELQQSIGKLNQDYFVRGSFGPYQRKYNFASPRNIGHFLGTLTNLMKMWDPFMETFKKEMMDIYFSNSVEEWMEENVNQHMDNLRSLNEDANRIIKFKGQERSLNQINYLPK</sequence>
<organism evidence="7 8">
    <name type="scientific">Tachysurus vachellii</name>
    <name type="common">Darkbarbel catfish</name>
    <name type="synonym">Pelteobagrus vachellii</name>
    <dbReference type="NCBI Taxonomy" id="175792"/>
    <lineage>
        <taxon>Eukaryota</taxon>
        <taxon>Metazoa</taxon>
        <taxon>Chordata</taxon>
        <taxon>Craniata</taxon>
        <taxon>Vertebrata</taxon>
        <taxon>Euteleostomi</taxon>
        <taxon>Actinopterygii</taxon>
        <taxon>Neopterygii</taxon>
        <taxon>Teleostei</taxon>
        <taxon>Ostariophysi</taxon>
        <taxon>Siluriformes</taxon>
        <taxon>Bagridae</taxon>
        <taxon>Tachysurus</taxon>
    </lineage>
</organism>
<dbReference type="PANTHER" id="PTHR21040">
    <property type="entry name" value="BCDNA.GH04120"/>
    <property type="match status" value="1"/>
</dbReference>
<dbReference type="InterPro" id="IPR038901">
    <property type="entry name" value="HEXDC-like"/>
</dbReference>